<reference evidence="1" key="1">
    <citation type="submission" date="2020-02" db="EMBL/GenBank/DDBJ databases">
        <authorList>
            <person name="Palmer J.M."/>
        </authorList>
    </citation>
    <scope>NUCLEOTIDE SEQUENCE</scope>
    <source>
        <strain evidence="1">EPUS1.4</strain>
        <tissue evidence="1">Thallus</tissue>
    </source>
</reference>
<dbReference type="AlphaFoldDB" id="A0A8H7ABV7"/>
<evidence type="ECO:0000313" key="1">
    <source>
        <dbReference type="EMBL" id="KAF7505139.1"/>
    </source>
</evidence>
<keyword evidence="2" id="KW-1185">Reference proteome</keyword>
<evidence type="ECO:0000313" key="2">
    <source>
        <dbReference type="Proteomes" id="UP000606974"/>
    </source>
</evidence>
<comment type="caution">
    <text evidence="1">The sequence shown here is derived from an EMBL/GenBank/DDBJ whole genome shotgun (WGS) entry which is preliminary data.</text>
</comment>
<accession>A0A8H7ABV7</accession>
<dbReference type="EMBL" id="JAACFV010000117">
    <property type="protein sequence ID" value="KAF7505139.1"/>
    <property type="molecule type" value="Genomic_DNA"/>
</dbReference>
<proteinExistence type="predicted"/>
<protein>
    <submittedName>
        <fullName evidence="1">Uncharacterized protein</fullName>
    </submittedName>
</protein>
<name>A0A8H7ABV7_9EURO</name>
<sequence>MDADEIKACNAQWFAGPTISPPVVGTCQSCGELSYVTLHGGYKCPCCDDDLTTKKNLPQLYHRCHCVLERYGRWLQTLQSGDDEESTTFQ</sequence>
<dbReference type="Proteomes" id="UP000606974">
    <property type="component" value="Unassembled WGS sequence"/>
</dbReference>
<gene>
    <name evidence="1" type="ORF">GJ744_001205</name>
</gene>
<organism evidence="1 2">
    <name type="scientific">Endocarpon pusillum</name>
    <dbReference type="NCBI Taxonomy" id="364733"/>
    <lineage>
        <taxon>Eukaryota</taxon>
        <taxon>Fungi</taxon>
        <taxon>Dikarya</taxon>
        <taxon>Ascomycota</taxon>
        <taxon>Pezizomycotina</taxon>
        <taxon>Eurotiomycetes</taxon>
        <taxon>Chaetothyriomycetidae</taxon>
        <taxon>Verrucariales</taxon>
        <taxon>Verrucariaceae</taxon>
        <taxon>Endocarpon</taxon>
    </lineage>
</organism>